<feature type="domain" description="DDT" evidence="17">
    <location>
        <begin position="438"/>
        <end position="503"/>
    </location>
</feature>
<feature type="non-terminal residue" evidence="19">
    <location>
        <position position="1"/>
    </location>
</feature>
<dbReference type="PANTHER" id="PTHR46510">
    <property type="entry name" value="BROMODOMAIN ADJACENT TO ZINC FINGER DOMAIN PROTEIN 1A"/>
    <property type="match status" value="1"/>
</dbReference>
<feature type="compositionally biased region" description="Low complexity" evidence="15">
    <location>
        <begin position="802"/>
        <end position="813"/>
    </location>
</feature>
<evidence type="ECO:0000256" key="14">
    <source>
        <dbReference type="SAM" id="Coils"/>
    </source>
</evidence>
<keyword evidence="10 13" id="KW-0539">Nucleus</keyword>
<evidence type="ECO:0000256" key="10">
    <source>
        <dbReference type="ARBA" id="ARBA00023242"/>
    </source>
</evidence>
<keyword evidence="8" id="KW-0103">Bromodomain</keyword>
<dbReference type="PROSITE" id="PS51136">
    <property type="entry name" value="WAC"/>
    <property type="match status" value="1"/>
</dbReference>
<evidence type="ECO:0000256" key="6">
    <source>
        <dbReference type="ARBA" id="ARBA00023015"/>
    </source>
</evidence>
<dbReference type="EMBL" id="CAJPVJ010007016">
    <property type="protein sequence ID" value="CAG2170913.1"/>
    <property type="molecule type" value="Genomic_DNA"/>
</dbReference>
<keyword evidence="4 12" id="KW-0863">Zinc-finger</keyword>
<dbReference type="FunFam" id="3.30.40.10:FF:000300">
    <property type="entry name" value="Bromodomain adjacent to zinc finger domain protein 1A"/>
    <property type="match status" value="1"/>
</dbReference>
<dbReference type="InterPro" id="IPR047171">
    <property type="entry name" value="BAZ1A"/>
</dbReference>
<evidence type="ECO:0000256" key="4">
    <source>
        <dbReference type="ARBA" id="ARBA00022771"/>
    </source>
</evidence>
<feature type="compositionally biased region" description="Polar residues" evidence="15">
    <location>
        <begin position="685"/>
        <end position="696"/>
    </location>
</feature>
<dbReference type="Gene3D" id="3.30.40.10">
    <property type="entry name" value="Zinc/RING finger domain, C3HC4 (zinc finger)"/>
    <property type="match status" value="1"/>
</dbReference>
<feature type="domain" description="WAC" evidence="18">
    <location>
        <begin position="89"/>
        <end position="198"/>
    </location>
</feature>
<keyword evidence="5" id="KW-0862">Zinc</keyword>
<feature type="region of interest" description="Disordered" evidence="15">
    <location>
        <begin position="330"/>
        <end position="390"/>
    </location>
</feature>
<dbReference type="GO" id="GO:0031445">
    <property type="term" value="P:regulation of heterochromatin formation"/>
    <property type="evidence" value="ECO:0007669"/>
    <property type="project" value="TreeGrafter"/>
</dbReference>
<feature type="region of interest" description="Disordered" evidence="15">
    <location>
        <begin position="503"/>
        <end position="535"/>
    </location>
</feature>
<dbReference type="SMART" id="SM00249">
    <property type="entry name" value="PHD"/>
    <property type="match status" value="1"/>
</dbReference>
<comment type="subcellular location">
    <subcellularLocation>
        <location evidence="1 13">Nucleus</location>
    </subcellularLocation>
</comment>
<dbReference type="GO" id="GO:0008270">
    <property type="term" value="F:zinc ion binding"/>
    <property type="evidence" value="ECO:0007669"/>
    <property type="project" value="UniProtKB-KW"/>
</dbReference>
<dbReference type="InterPro" id="IPR028941">
    <property type="entry name" value="WHIM2_dom"/>
</dbReference>
<evidence type="ECO:0000256" key="11">
    <source>
        <dbReference type="ARBA" id="ARBA00068253"/>
    </source>
</evidence>
<evidence type="ECO:0000256" key="12">
    <source>
        <dbReference type="PROSITE-ProRule" id="PRU00146"/>
    </source>
</evidence>
<evidence type="ECO:0000256" key="15">
    <source>
        <dbReference type="SAM" id="MobiDB-lite"/>
    </source>
</evidence>
<protein>
    <recommendedName>
        <fullName evidence="11">Bromodomain adjacent to zinc finger domain protein 1A</fullName>
    </recommendedName>
</protein>
<feature type="compositionally biased region" description="Basic and acidic residues" evidence="15">
    <location>
        <begin position="376"/>
        <end position="390"/>
    </location>
</feature>
<dbReference type="InterPro" id="IPR018501">
    <property type="entry name" value="DDT_dom"/>
</dbReference>
<keyword evidence="20" id="KW-1185">Reference proteome</keyword>
<evidence type="ECO:0000256" key="5">
    <source>
        <dbReference type="ARBA" id="ARBA00022833"/>
    </source>
</evidence>
<dbReference type="PANTHER" id="PTHR46510:SF1">
    <property type="entry name" value="BROMODOMAIN ADJACENT TO ZINC FINGER DOMAIN PROTEIN 1A"/>
    <property type="match status" value="1"/>
</dbReference>
<dbReference type="GO" id="GO:0006338">
    <property type="term" value="P:chromatin remodeling"/>
    <property type="evidence" value="ECO:0007669"/>
    <property type="project" value="InterPro"/>
</dbReference>
<dbReference type="PROSITE" id="PS50016">
    <property type="entry name" value="ZF_PHD_2"/>
    <property type="match status" value="1"/>
</dbReference>
<dbReference type="PROSITE" id="PS01359">
    <property type="entry name" value="ZF_PHD_1"/>
    <property type="match status" value="1"/>
</dbReference>
<name>A0A7R9M625_9ACAR</name>
<reference evidence="19" key="1">
    <citation type="submission" date="2020-11" db="EMBL/GenBank/DDBJ databases">
        <authorList>
            <person name="Tran Van P."/>
        </authorList>
    </citation>
    <scope>NUCLEOTIDE SEQUENCE</scope>
</reference>
<keyword evidence="7 14" id="KW-0175">Coiled coil</keyword>
<evidence type="ECO:0000256" key="7">
    <source>
        <dbReference type="ARBA" id="ARBA00023054"/>
    </source>
</evidence>
<dbReference type="InterPro" id="IPR019786">
    <property type="entry name" value="Zinc_finger_PHD-type_CS"/>
</dbReference>
<keyword evidence="2" id="KW-0597">Phosphoprotein</keyword>
<keyword evidence="3" id="KW-0479">Metal-binding</keyword>
<evidence type="ECO:0000259" key="17">
    <source>
        <dbReference type="PROSITE" id="PS50827"/>
    </source>
</evidence>
<dbReference type="InterPro" id="IPR019787">
    <property type="entry name" value="Znf_PHD-finger"/>
</dbReference>
<evidence type="ECO:0000256" key="13">
    <source>
        <dbReference type="PROSITE-ProRule" id="PRU00475"/>
    </source>
</evidence>
<dbReference type="Pfam" id="PF15613">
    <property type="entry name" value="WSD"/>
    <property type="match status" value="1"/>
</dbReference>
<evidence type="ECO:0000256" key="9">
    <source>
        <dbReference type="ARBA" id="ARBA00023163"/>
    </source>
</evidence>
<dbReference type="GO" id="GO:0003677">
    <property type="term" value="F:DNA binding"/>
    <property type="evidence" value="ECO:0007669"/>
    <property type="project" value="TreeGrafter"/>
</dbReference>
<organism evidence="19">
    <name type="scientific">Oppiella nova</name>
    <dbReference type="NCBI Taxonomy" id="334625"/>
    <lineage>
        <taxon>Eukaryota</taxon>
        <taxon>Metazoa</taxon>
        <taxon>Ecdysozoa</taxon>
        <taxon>Arthropoda</taxon>
        <taxon>Chelicerata</taxon>
        <taxon>Arachnida</taxon>
        <taxon>Acari</taxon>
        <taxon>Acariformes</taxon>
        <taxon>Sarcoptiformes</taxon>
        <taxon>Oribatida</taxon>
        <taxon>Brachypylina</taxon>
        <taxon>Oppioidea</taxon>
        <taxon>Oppiidae</taxon>
        <taxon>Oppiella</taxon>
    </lineage>
</organism>
<dbReference type="Pfam" id="PF10537">
    <property type="entry name" value="WAC_Acf1_DNA_bd"/>
    <property type="match status" value="1"/>
</dbReference>
<dbReference type="OrthoDB" id="332390at2759"/>
<dbReference type="InterPro" id="IPR013136">
    <property type="entry name" value="WSTF_Acf1_Cbp146"/>
</dbReference>
<accession>A0A7R9M625</accession>
<feature type="region of interest" description="Disordered" evidence="15">
    <location>
        <begin position="770"/>
        <end position="832"/>
    </location>
</feature>
<dbReference type="AlphaFoldDB" id="A0A7R9M625"/>
<feature type="region of interest" description="Disordered" evidence="15">
    <location>
        <begin position="679"/>
        <end position="702"/>
    </location>
</feature>
<evidence type="ECO:0000259" key="18">
    <source>
        <dbReference type="PROSITE" id="PS51136"/>
    </source>
</evidence>
<evidence type="ECO:0000256" key="1">
    <source>
        <dbReference type="ARBA" id="ARBA00004123"/>
    </source>
</evidence>
<dbReference type="GO" id="GO:0045740">
    <property type="term" value="P:positive regulation of DNA replication"/>
    <property type="evidence" value="ECO:0007669"/>
    <property type="project" value="TreeGrafter"/>
</dbReference>
<feature type="region of interest" description="Disordered" evidence="15">
    <location>
        <begin position="1124"/>
        <end position="1152"/>
    </location>
</feature>
<evidence type="ECO:0000256" key="2">
    <source>
        <dbReference type="ARBA" id="ARBA00022553"/>
    </source>
</evidence>
<dbReference type="PROSITE" id="PS50827">
    <property type="entry name" value="DDT"/>
    <property type="match status" value="1"/>
</dbReference>
<evidence type="ECO:0000313" key="20">
    <source>
        <dbReference type="Proteomes" id="UP000728032"/>
    </source>
</evidence>
<dbReference type="InterPro" id="IPR013083">
    <property type="entry name" value="Znf_RING/FYVE/PHD"/>
</dbReference>
<evidence type="ECO:0000256" key="3">
    <source>
        <dbReference type="ARBA" id="ARBA00022723"/>
    </source>
</evidence>
<dbReference type="EMBL" id="OC921841">
    <property type="protein sequence ID" value="CAD7653726.1"/>
    <property type="molecule type" value="Genomic_DNA"/>
</dbReference>
<feature type="coiled-coil region" evidence="14">
    <location>
        <begin position="646"/>
        <end position="673"/>
    </location>
</feature>
<keyword evidence="6" id="KW-0805">Transcription regulation</keyword>
<feature type="compositionally biased region" description="Basic and acidic residues" evidence="15">
    <location>
        <begin position="521"/>
        <end position="535"/>
    </location>
</feature>
<feature type="compositionally biased region" description="Acidic residues" evidence="15">
    <location>
        <begin position="1137"/>
        <end position="1152"/>
    </location>
</feature>
<evidence type="ECO:0000259" key="16">
    <source>
        <dbReference type="PROSITE" id="PS50016"/>
    </source>
</evidence>
<feature type="compositionally biased region" description="Acidic residues" evidence="15">
    <location>
        <begin position="503"/>
        <end position="520"/>
    </location>
</feature>
<feature type="domain" description="PHD-type" evidence="16">
    <location>
        <begin position="1070"/>
        <end position="1120"/>
    </location>
</feature>
<feature type="compositionally biased region" description="Basic and acidic residues" evidence="15">
    <location>
        <begin position="788"/>
        <end position="801"/>
    </location>
</feature>
<evidence type="ECO:0000313" key="19">
    <source>
        <dbReference type="EMBL" id="CAD7653726.1"/>
    </source>
</evidence>
<dbReference type="GO" id="GO:0000228">
    <property type="term" value="C:nuclear chromosome"/>
    <property type="evidence" value="ECO:0007669"/>
    <property type="project" value="TreeGrafter"/>
</dbReference>
<dbReference type="Pfam" id="PF00628">
    <property type="entry name" value="PHD"/>
    <property type="match status" value="1"/>
</dbReference>
<dbReference type="InterPro" id="IPR011011">
    <property type="entry name" value="Znf_FYVE_PHD"/>
</dbReference>
<dbReference type="GO" id="GO:0008623">
    <property type="term" value="C:CHRAC"/>
    <property type="evidence" value="ECO:0007669"/>
    <property type="project" value="TreeGrafter"/>
</dbReference>
<dbReference type="GO" id="GO:0006355">
    <property type="term" value="P:regulation of DNA-templated transcription"/>
    <property type="evidence" value="ECO:0007669"/>
    <property type="project" value="TreeGrafter"/>
</dbReference>
<dbReference type="Proteomes" id="UP000728032">
    <property type="component" value="Unassembled WGS sequence"/>
</dbReference>
<keyword evidence="9" id="KW-0804">Transcription</keyword>
<dbReference type="SUPFAM" id="SSF57903">
    <property type="entry name" value="FYVE/PHD zinc finger"/>
    <property type="match status" value="1"/>
</dbReference>
<dbReference type="SMART" id="SM00571">
    <property type="entry name" value="DDT"/>
    <property type="match status" value="1"/>
</dbReference>
<dbReference type="InterPro" id="IPR001965">
    <property type="entry name" value="Znf_PHD"/>
</dbReference>
<gene>
    <name evidence="19" type="ORF">ONB1V03_LOCUS10379</name>
</gene>
<sequence length="1152" mass="131068">MRALSGEKRFIGNTTAVHNCLMRFEIHFSINHSFIGRAFRSITRTDPSDHPKTPELFHHLFVDYLPLNGTPCREEFLRHELPPNTKPDALVFVCKATREAFLTYDEFFERQILCSSMVWTCATSGRTGLTYGEALESERASAETLQAFPTALQIPSLFLVRYLRETSINAIVDMIYQFINNRYFMAEDIEIIVNTKRKMKGKVFRVIPPTPSEVTADERDNREISSKSFGVNPALYKYELIDGERRRHIMGAERVTRAKGLITKDKLKLYLKQHLVQTKRTDPWTVSADTRQSMNLSVISWDNMFAGPEPNFADQTMIVKTFNKDKHKAILDSKRGSAPGVSRTPIASSSQKLAPKSGNKKSAEKAAKTTTTASKEAPKQTAKERERERKLRQRLLEREQKRQFEENMKEWNTKRDDLACDDLRPLPEATPLKCGIPVDLFGATVAVMEFLHCFDALIDLRPIFPFGVTLELMEQIVTDVDINGPYGDLVKVLVTTNLTLQREDEEVAQDRDDSSDDEGDESSKPTTDDDKNEMIDGDKNAVYYYNWIQMHFGVQLSQLSLDPLNITEVLRLYLLSSGGGPQPRSKYRGLYQTREDPSVEFVAKNGDILETLELGSIFDLKPAERLQVLDVLVLQLMSYFEFRDRIDDSFDEMSKLRKKIRDIQTEFNKWTKDNSLKRLSVKGTDGQNNESASAASVPTPEQLEEYRKEKAHKEADMSRSCGDIRAQIRRLQACYGPKPIGQDRAFRKYWLFESLPGLFVEHSKPNTQYTDMPFGPCLPEPTPNKSLKPRDSTSADNKRESSQSSLSDDISTTSDKENDSKSASETYAKDTGAARRHSAKLSVFDKCTANMTTCAVHGLTTSSRLATEWQFYYSTEQLTDLVESLNCRGFRESELIFALNRDRHIVDEYVNGCQPHRLNRDIPAPPEGRRSQRIQQVFHSRKGGKHSNVGLGYSECIVKSMRDYLFHLEERVVSASLAVVNPVLREEWQRVVDGEGANGAKQTLIERYAKAILMLRQCVRPMCLSEQLSDDSPVFNSWRQSLRECASMSQLFVHLSALELGINWCKSALKAFCKICRRKCDAENMLLCDQCNRGHHTYCLQPALESIPAGEWLCPECCPKFKPQTPKKGKHVVVVSDDSDGEDTRDSDDDND</sequence>
<evidence type="ECO:0000256" key="8">
    <source>
        <dbReference type="ARBA" id="ARBA00023117"/>
    </source>
</evidence>
<proteinExistence type="predicted"/>